<evidence type="ECO:0000313" key="2">
    <source>
        <dbReference type="EMBL" id="RDU62612.1"/>
    </source>
</evidence>
<reference evidence="2 3" key="1">
    <citation type="submission" date="2018-04" db="EMBL/GenBank/DDBJ databases">
        <title>Novel Campyloabacter and Helicobacter Species and Strains.</title>
        <authorList>
            <person name="Mannion A.J."/>
            <person name="Shen Z."/>
            <person name="Fox J.G."/>
        </authorList>
    </citation>
    <scope>NUCLEOTIDE SEQUENCE [LARGE SCALE GENOMIC DNA]</scope>
    <source>
        <strain evidence="2 3">MIT 17-337</strain>
    </source>
</reference>
<dbReference type="Proteomes" id="UP000256379">
    <property type="component" value="Unassembled WGS sequence"/>
</dbReference>
<sequence length="169" mass="18845">MVSRTLGVWCLIYIICLYGCGYKPMAYFANKALGDKVYVQLKVNLENPEESVKIKDAVNEAIIARFHSRVVSENEADGVLEVNVQQIKDTAIATNAQGFTTFYRVYVNIKYTLEHNGKTSSFSNQGYYDYAASLNSPSTTYNNRSIAIVEAAKQSIDKFVSQVGYSASF</sequence>
<accession>A0A3D8IBU0</accession>
<keyword evidence="1" id="KW-0812">Transmembrane</keyword>
<keyword evidence="1" id="KW-1133">Transmembrane helix</keyword>
<evidence type="ECO:0008006" key="4">
    <source>
        <dbReference type="Google" id="ProtNLM"/>
    </source>
</evidence>
<dbReference type="InterPro" id="IPR007485">
    <property type="entry name" value="LPS_assembly_LptE"/>
</dbReference>
<dbReference type="OrthoDB" id="5347351at2"/>
<dbReference type="EMBL" id="NXLQ01000030">
    <property type="protein sequence ID" value="RDU62612.1"/>
    <property type="molecule type" value="Genomic_DNA"/>
</dbReference>
<evidence type="ECO:0000313" key="3">
    <source>
        <dbReference type="Proteomes" id="UP000256379"/>
    </source>
</evidence>
<keyword evidence="1" id="KW-0472">Membrane</keyword>
<name>A0A3D8IBU0_9HELI</name>
<dbReference type="AlphaFoldDB" id="A0A3D8IBU0"/>
<feature type="transmembrane region" description="Helical" evidence="1">
    <location>
        <begin position="6"/>
        <end position="22"/>
    </location>
</feature>
<dbReference type="GO" id="GO:0019867">
    <property type="term" value="C:outer membrane"/>
    <property type="evidence" value="ECO:0007669"/>
    <property type="project" value="InterPro"/>
</dbReference>
<gene>
    <name evidence="2" type="ORF">CQA53_09245</name>
</gene>
<comment type="caution">
    <text evidence="2">The sequence shown here is derived from an EMBL/GenBank/DDBJ whole genome shotgun (WGS) entry which is preliminary data.</text>
</comment>
<proteinExistence type="predicted"/>
<evidence type="ECO:0000256" key="1">
    <source>
        <dbReference type="SAM" id="Phobius"/>
    </source>
</evidence>
<keyword evidence="3" id="KW-1185">Reference proteome</keyword>
<dbReference type="Pfam" id="PF04390">
    <property type="entry name" value="LptE"/>
    <property type="match status" value="1"/>
</dbReference>
<dbReference type="GO" id="GO:0043165">
    <property type="term" value="P:Gram-negative-bacterium-type cell outer membrane assembly"/>
    <property type="evidence" value="ECO:0007669"/>
    <property type="project" value="InterPro"/>
</dbReference>
<organism evidence="2 3">
    <name type="scientific">Helicobacter didelphidarum</name>
    <dbReference type="NCBI Taxonomy" id="2040648"/>
    <lineage>
        <taxon>Bacteria</taxon>
        <taxon>Pseudomonadati</taxon>
        <taxon>Campylobacterota</taxon>
        <taxon>Epsilonproteobacteria</taxon>
        <taxon>Campylobacterales</taxon>
        <taxon>Helicobacteraceae</taxon>
        <taxon>Helicobacter</taxon>
    </lineage>
</organism>
<protein>
    <recommendedName>
        <fullName evidence="4">Lipoprotein</fullName>
    </recommendedName>
</protein>